<dbReference type="RefSeq" id="WP_201083668.1">
    <property type="nucleotide sequence ID" value="NZ_CP067423.1"/>
</dbReference>
<evidence type="ECO:0000313" key="1">
    <source>
        <dbReference type="EMBL" id="QQP93845.1"/>
    </source>
</evidence>
<keyword evidence="1" id="KW-0614">Plasmid</keyword>
<geneLocation type="plasmid" evidence="1 2">
    <name>pTT6-3</name>
</geneLocation>
<proteinExistence type="predicted"/>
<name>A0ABX7BI87_9PROT</name>
<keyword evidence="2" id="KW-1185">Reference proteome</keyword>
<accession>A0ABX7BI87</accession>
<organism evidence="1 2">
    <name type="scientific">Skermanella cutis</name>
    <dbReference type="NCBI Taxonomy" id="2775420"/>
    <lineage>
        <taxon>Bacteria</taxon>
        <taxon>Pseudomonadati</taxon>
        <taxon>Pseudomonadota</taxon>
        <taxon>Alphaproteobacteria</taxon>
        <taxon>Rhodospirillales</taxon>
        <taxon>Azospirillaceae</taxon>
        <taxon>Skermanella</taxon>
    </lineage>
</organism>
<sequence>MPNGAWSLGEWPLPMVRVACAKCGRARQYHTHQLIQEHGADMVMPELRHVLAQCPRRRTFSDPCMIVFTDRVER</sequence>
<evidence type="ECO:0000313" key="2">
    <source>
        <dbReference type="Proteomes" id="UP000595197"/>
    </source>
</evidence>
<protein>
    <submittedName>
        <fullName evidence="1">Uncharacterized protein</fullName>
    </submittedName>
</protein>
<dbReference type="EMBL" id="CP067423">
    <property type="protein sequence ID" value="QQP93845.1"/>
    <property type="molecule type" value="Genomic_DNA"/>
</dbReference>
<dbReference type="Proteomes" id="UP000595197">
    <property type="component" value="Plasmid pTT6-3"/>
</dbReference>
<gene>
    <name evidence="1" type="ORF">IGS68_34550</name>
</gene>
<reference evidence="1" key="1">
    <citation type="submission" date="2021-02" db="EMBL/GenBank/DDBJ databases">
        <title>Skermanella TT6 skin isolate.</title>
        <authorList>
            <person name="Lee K."/>
            <person name="Ganzorig M."/>
        </authorList>
    </citation>
    <scope>NUCLEOTIDE SEQUENCE</scope>
    <source>
        <strain evidence="1">TT6</strain>
    </source>
</reference>